<comment type="caution">
    <text evidence="18">The sequence shown here is derived from an EMBL/GenBank/DDBJ whole genome shotgun (WGS) entry which is preliminary data.</text>
</comment>
<reference evidence="18" key="1">
    <citation type="submission" date="2021-01" db="EMBL/GenBank/DDBJ databases">
        <title>Whole genome shotgun sequence of Actinocatenispora rupis NBRC 107355.</title>
        <authorList>
            <person name="Komaki H."/>
            <person name="Tamura T."/>
        </authorList>
    </citation>
    <scope>NUCLEOTIDE SEQUENCE</scope>
    <source>
        <strain evidence="18">NBRC 107355</strain>
    </source>
</reference>
<evidence type="ECO:0000256" key="7">
    <source>
        <dbReference type="ARBA" id="ARBA00022801"/>
    </source>
</evidence>
<evidence type="ECO:0000256" key="9">
    <source>
        <dbReference type="ARBA" id="ARBA00022842"/>
    </source>
</evidence>
<feature type="domain" description="PPM-type phosphatase" evidence="17">
    <location>
        <begin position="478"/>
        <end position="684"/>
    </location>
</feature>
<organism evidence="18 19">
    <name type="scientific">Actinocatenispora rupis</name>
    <dbReference type="NCBI Taxonomy" id="519421"/>
    <lineage>
        <taxon>Bacteria</taxon>
        <taxon>Bacillati</taxon>
        <taxon>Actinomycetota</taxon>
        <taxon>Actinomycetes</taxon>
        <taxon>Micromonosporales</taxon>
        <taxon>Micromonosporaceae</taxon>
        <taxon>Actinocatenispora</taxon>
    </lineage>
</organism>
<accession>A0A8J3JDS6</accession>
<keyword evidence="6" id="KW-0418">Kinase</keyword>
<dbReference type="SMART" id="SM00331">
    <property type="entry name" value="PP2C_SIG"/>
    <property type="match status" value="1"/>
</dbReference>
<evidence type="ECO:0000256" key="10">
    <source>
        <dbReference type="ARBA" id="ARBA00022912"/>
    </source>
</evidence>
<keyword evidence="11" id="KW-0464">Manganese</keyword>
<dbReference type="Pfam" id="PF07228">
    <property type="entry name" value="SpoIIE"/>
    <property type="match status" value="1"/>
</dbReference>
<dbReference type="CDD" id="cd16936">
    <property type="entry name" value="HATPase_RsbW-like"/>
    <property type="match status" value="1"/>
</dbReference>
<sequence>MTPQEPTHVPDPTAALDATGGYDLATFSLSDTVRCGRDLRHAARGAPDLHSAAQAVVDYLVKALHGGDDGEPSCALARLFLTEPAGDADAPDRYLGLAGTAGDVPDLALDRYRRIPLADVAAGRTAPLVAALLRELGLDPAGILTGVGLPSWFGVLHVPDPAGSPVVAEQAFVADHRVRSIVGFGGALTGADFFAVLLFSRTPVTAQTAELFHSIAVNVQLGLLEHAPVDEPTGRVERRLAWERLVGAMESTLTEQALRLESSVTDLSRTRDRLVTSQHRLTAEAELVETLYSVGSKLSAVLDLNTLVQYATDAVTRLVGAAFGSFFYNVTDENGESYLLYALSGVPRDRFERFPMPRNTQVFGPTFDGTAVVRSADIRTDPRYGHNPPYTGTPPGHLPVVSYLAVPVISPTGVVIGGFFLGDPEPGRFSDRHERIAVGIAAQTAIAMDNAGLYRQQRHAAAELQRSLLPTLPVLPGMTLTSRYLPATRGYQVGGDWVDVIPLPAGRTALVVGDVMGKGMKAAAVMGQLRTAVRAYAGLDLPPAEVLRRLDTLLGQLPVPQLATCVYAVHDPLADTLSVASAGHVPPAVLGGDGTVRYVDDRLGPPLGVGSRPFVQRRVPFGAGAALLLFTDGLIERRGQDIVDGLSRLAAQLAVPADSDERLVDRLVAAAEQSDDTAVLLARWRPTTPRRTAACRLAPSPGSARAARRFVADTLRAWDVPEDLVADAVAVADELVVNAVRHAGTDARLRVHRADGRIQVDVADHDPRLPRRIPTGPYDEGHRGLQIVESLSHRWGVRATEDGKLVWAELRPAATGAAP</sequence>
<keyword evidence="5" id="KW-0547">Nucleotide-binding</keyword>
<dbReference type="GO" id="GO:0016301">
    <property type="term" value="F:kinase activity"/>
    <property type="evidence" value="ECO:0007669"/>
    <property type="project" value="UniProtKB-KW"/>
</dbReference>
<evidence type="ECO:0000256" key="15">
    <source>
        <dbReference type="ARBA" id="ARBA00081350"/>
    </source>
</evidence>
<dbReference type="EMBL" id="BOMB01000021">
    <property type="protein sequence ID" value="GID12948.1"/>
    <property type="molecule type" value="Genomic_DNA"/>
</dbReference>
<gene>
    <name evidence="18" type="ORF">Aru02nite_38370</name>
</gene>
<evidence type="ECO:0000256" key="14">
    <source>
        <dbReference type="ARBA" id="ARBA00075117"/>
    </source>
</evidence>
<dbReference type="Proteomes" id="UP000612808">
    <property type="component" value="Unassembled WGS sequence"/>
</dbReference>
<dbReference type="SUPFAM" id="SSF55874">
    <property type="entry name" value="ATPase domain of HSP90 chaperone/DNA topoisomerase II/histidine kinase"/>
    <property type="match status" value="1"/>
</dbReference>
<evidence type="ECO:0000256" key="3">
    <source>
        <dbReference type="ARBA" id="ARBA00022679"/>
    </source>
</evidence>
<dbReference type="FunFam" id="3.60.40.10:FF:000005">
    <property type="entry name" value="Serine/threonine protein phosphatase"/>
    <property type="match status" value="1"/>
</dbReference>
<proteinExistence type="predicted"/>
<protein>
    <recommendedName>
        <fullName evidence="1">protein-serine/threonine phosphatase</fullName>
        <ecNumber evidence="1">3.1.3.16</ecNumber>
    </recommendedName>
    <alternativeName>
        <fullName evidence="15">Protein-serine/threonine phosphatase</fullName>
    </alternativeName>
    <alternativeName>
        <fullName evidence="14">Serine/threonine-protein kinase</fullName>
    </alternativeName>
</protein>
<dbReference type="SMART" id="SM00065">
    <property type="entry name" value="GAF"/>
    <property type="match status" value="1"/>
</dbReference>
<keyword evidence="19" id="KW-1185">Reference proteome</keyword>
<dbReference type="InterPro" id="IPR036890">
    <property type="entry name" value="HATPase_C_sf"/>
</dbReference>
<dbReference type="InterPro" id="IPR003594">
    <property type="entry name" value="HATPase_dom"/>
</dbReference>
<keyword evidence="10" id="KW-0904">Protein phosphatase</keyword>
<evidence type="ECO:0000313" key="19">
    <source>
        <dbReference type="Proteomes" id="UP000612808"/>
    </source>
</evidence>
<dbReference type="InterPro" id="IPR052016">
    <property type="entry name" value="Bact_Sigma-Reg"/>
</dbReference>
<evidence type="ECO:0000256" key="1">
    <source>
        <dbReference type="ARBA" id="ARBA00013081"/>
    </source>
</evidence>
<evidence type="ECO:0000256" key="12">
    <source>
        <dbReference type="ARBA" id="ARBA00047761"/>
    </source>
</evidence>
<dbReference type="Gene3D" id="3.30.450.40">
    <property type="match status" value="1"/>
</dbReference>
<keyword evidence="2" id="KW-0597">Phosphoprotein</keyword>
<comment type="function">
    <text evidence="13">Primarily acts as an independent SigF regulator that is sensitive to the osmosensory signal, mediating the cross talk of PknD with the SigF regulon. Possesses both phosphatase and kinase activities. The kinase domain functions as a classic anti-sigma factor-like kinase to phosphorylate the anti-anti-sigma factor domain at the canonical regulatory site, and the phosphatase domain antagonizes this activity.</text>
</comment>
<dbReference type="GO" id="GO:0005524">
    <property type="term" value="F:ATP binding"/>
    <property type="evidence" value="ECO:0007669"/>
    <property type="project" value="UniProtKB-KW"/>
</dbReference>
<dbReference type="EC" id="3.1.3.16" evidence="1"/>
<evidence type="ECO:0000259" key="16">
    <source>
        <dbReference type="SMART" id="SM00065"/>
    </source>
</evidence>
<keyword evidence="7" id="KW-0378">Hydrolase</keyword>
<dbReference type="InterPro" id="IPR003018">
    <property type="entry name" value="GAF"/>
</dbReference>
<evidence type="ECO:0000256" key="11">
    <source>
        <dbReference type="ARBA" id="ARBA00023211"/>
    </source>
</evidence>
<keyword evidence="8" id="KW-0067">ATP-binding</keyword>
<dbReference type="SUPFAM" id="SSF81606">
    <property type="entry name" value="PP2C-like"/>
    <property type="match status" value="1"/>
</dbReference>
<evidence type="ECO:0000256" key="4">
    <source>
        <dbReference type="ARBA" id="ARBA00022723"/>
    </source>
</evidence>
<dbReference type="InterPro" id="IPR001932">
    <property type="entry name" value="PPM-type_phosphatase-like_dom"/>
</dbReference>
<evidence type="ECO:0000256" key="2">
    <source>
        <dbReference type="ARBA" id="ARBA00022553"/>
    </source>
</evidence>
<evidence type="ECO:0000256" key="13">
    <source>
        <dbReference type="ARBA" id="ARBA00056274"/>
    </source>
</evidence>
<comment type="catalytic activity">
    <reaction evidence="12">
        <text>O-phospho-L-seryl-[protein] + H2O = L-seryl-[protein] + phosphate</text>
        <dbReference type="Rhea" id="RHEA:20629"/>
        <dbReference type="Rhea" id="RHEA-COMP:9863"/>
        <dbReference type="Rhea" id="RHEA-COMP:11604"/>
        <dbReference type="ChEBI" id="CHEBI:15377"/>
        <dbReference type="ChEBI" id="CHEBI:29999"/>
        <dbReference type="ChEBI" id="CHEBI:43474"/>
        <dbReference type="ChEBI" id="CHEBI:83421"/>
        <dbReference type="EC" id="3.1.3.16"/>
    </reaction>
</comment>
<evidence type="ECO:0000256" key="6">
    <source>
        <dbReference type="ARBA" id="ARBA00022777"/>
    </source>
</evidence>
<dbReference type="Gene3D" id="3.30.565.10">
    <property type="entry name" value="Histidine kinase-like ATPase, C-terminal domain"/>
    <property type="match status" value="1"/>
</dbReference>
<dbReference type="Pfam" id="PF13185">
    <property type="entry name" value="GAF_2"/>
    <property type="match status" value="1"/>
</dbReference>
<dbReference type="GO" id="GO:0046872">
    <property type="term" value="F:metal ion binding"/>
    <property type="evidence" value="ECO:0007669"/>
    <property type="project" value="UniProtKB-KW"/>
</dbReference>
<evidence type="ECO:0000256" key="5">
    <source>
        <dbReference type="ARBA" id="ARBA00022741"/>
    </source>
</evidence>
<keyword evidence="3" id="KW-0808">Transferase</keyword>
<evidence type="ECO:0000259" key="17">
    <source>
        <dbReference type="SMART" id="SM00331"/>
    </source>
</evidence>
<keyword evidence="4" id="KW-0479">Metal-binding</keyword>
<dbReference type="PANTHER" id="PTHR43156">
    <property type="entry name" value="STAGE II SPORULATION PROTEIN E-RELATED"/>
    <property type="match status" value="1"/>
</dbReference>
<keyword evidence="9" id="KW-0460">Magnesium</keyword>
<feature type="domain" description="GAF" evidence="16">
    <location>
        <begin position="303"/>
        <end position="458"/>
    </location>
</feature>
<dbReference type="SUPFAM" id="SSF55781">
    <property type="entry name" value="GAF domain-like"/>
    <property type="match status" value="1"/>
</dbReference>
<dbReference type="GO" id="GO:0004722">
    <property type="term" value="F:protein serine/threonine phosphatase activity"/>
    <property type="evidence" value="ECO:0007669"/>
    <property type="project" value="UniProtKB-EC"/>
</dbReference>
<evidence type="ECO:0000256" key="8">
    <source>
        <dbReference type="ARBA" id="ARBA00022840"/>
    </source>
</evidence>
<dbReference type="AlphaFoldDB" id="A0A8J3JDS6"/>
<dbReference type="InterPro" id="IPR036457">
    <property type="entry name" value="PPM-type-like_dom_sf"/>
</dbReference>
<dbReference type="InterPro" id="IPR029016">
    <property type="entry name" value="GAF-like_dom_sf"/>
</dbReference>
<dbReference type="PANTHER" id="PTHR43156:SF2">
    <property type="entry name" value="STAGE II SPORULATION PROTEIN E"/>
    <property type="match status" value="1"/>
</dbReference>
<dbReference type="RefSeq" id="WP_203659464.1">
    <property type="nucleotide sequence ID" value="NZ_BAAAZM010000008.1"/>
</dbReference>
<dbReference type="Pfam" id="PF13581">
    <property type="entry name" value="HATPase_c_2"/>
    <property type="match status" value="1"/>
</dbReference>
<dbReference type="Gene3D" id="3.60.40.10">
    <property type="entry name" value="PPM-type phosphatase domain"/>
    <property type="match status" value="1"/>
</dbReference>
<evidence type="ECO:0000313" key="18">
    <source>
        <dbReference type="EMBL" id="GID12948.1"/>
    </source>
</evidence>
<name>A0A8J3JDS6_9ACTN</name>